<protein>
    <submittedName>
        <fullName evidence="7">AMP-dependent synthetase</fullName>
    </submittedName>
</protein>
<dbReference type="InterPro" id="IPR020845">
    <property type="entry name" value="AMP-binding_CS"/>
</dbReference>
<name>A0ABS1DFP9_9PROT</name>
<dbReference type="RefSeq" id="WP_200341385.1">
    <property type="nucleotide sequence ID" value="NZ_NRRL01000037.1"/>
</dbReference>
<dbReference type="InterPro" id="IPR051087">
    <property type="entry name" value="Mitochondrial_ACSM"/>
</dbReference>
<dbReference type="SUPFAM" id="SSF56801">
    <property type="entry name" value="Acetyl-CoA synthetase-like"/>
    <property type="match status" value="1"/>
</dbReference>
<dbReference type="EMBL" id="NRRL01000037">
    <property type="protein sequence ID" value="MBK1669059.1"/>
    <property type="molecule type" value="Genomic_DNA"/>
</dbReference>
<feature type="domain" description="AMP-binding enzyme C-terminal" evidence="6">
    <location>
        <begin position="454"/>
        <end position="532"/>
    </location>
</feature>
<gene>
    <name evidence="7" type="ORF">CKO28_13555</name>
</gene>
<evidence type="ECO:0000259" key="6">
    <source>
        <dbReference type="Pfam" id="PF13193"/>
    </source>
</evidence>
<evidence type="ECO:0000259" key="5">
    <source>
        <dbReference type="Pfam" id="PF00501"/>
    </source>
</evidence>
<dbReference type="InterPro" id="IPR045851">
    <property type="entry name" value="AMP-bd_C_sf"/>
</dbReference>
<sequence length="549" mass="58570">MLPDVQGYDALVRDFRWQVPDRYNIGEACCDRWAAKTPDAPALIQWTDGGVQAVSFRTLRQRADRLANALHGLGVRPGDKVGILLPQCVEAAEAHIAVYKLGAVAIPLFTLFGPDALAYRLADSGATALIGTAEGLRTVQALGDQLPALSHWIAVHGEAPGAHGYEALLARARDRFQAADTAADDPAVVIYTSGTTGNPKGALHAHRVLLGHLPGVEFPHELFPKPGDRFWTPADWAWIGGLLDVLLPALAHGVPVVAHRFAKFDPERALALMAATEVRNSFMPPTALKMLRQVDRPAERFGVRLRSIGSGGETLGAELLDWGRGAFGLTINEFYGQTECNLVVGNCAGQMAVRPGAMGRPIPGHTVAVLDADGQPLPPGQEGRVAIKSPDPVMFLEYLNKPAATRAKLTRDTSGGDWLLTGDTATSDADGYLWFVGRDDDVITSAGYRIGPGEVEDCLGAHPAVAMAAVVGVPDALRGQRVKAFVVLNPGESPSDSLTRALQDHVKTRLAAHEYPREIAYVPALPLTATGKIKRKDLREQGTAACPTG</sequence>
<keyword evidence="4" id="KW-0067">ATP-binding</keyword>
<dbReference type="Gene3D" id="3.30.300.30">
    <property type="match status" value="1"/>
</dbReference>
<organism evidence="7 8">
    <name type="scientific">Rhodovibrio sodomensis</name>
    <dbReference type="NCBI Taxonomy" id="1088"/>
    <lineage>
        <taxon>Bacteria</taxon>
        <taxon>Pseudomonadati</taxon>
        <taxon>Pseudomonadota</taxon>
        <taxon>Alphaproteobacteria</taxon>
        <taxon>Rhodospirillales</taxon>
        <taxon>Rhodovibrionaceae</taxon>
        <taxon>Rhodovibrio</taxon>
    </lineage>
</organism>
<dbReference type="Pfam" id="PF00501">
    <property type="entry name" value="AMP-binding"/>
    <property type="match status" value="1"/>
</dbReference>
<dbReference type="PANTHER" id="PTHR43605">
    <property type="entry name" value="ACYL-COENZYME A SYNTHETASE"/>
    <property type="match status" value="1"/>
</dbReference>
<dbReference type="Pfam" id="PF13193">
    <property type="entry name" value="AMP-binding_C"/>
    <property type="match status" value="1"/>
</dbReference>
<dbReference type="CDD" id="cd05971">
    <property type="entry name" value="MACS_like_3"/>
    <property type="match status" value="1"/>
</dbReference>
<dbReference type="InterPro" id="IPR042099">
    <property type="entry name" value="ANL_N_sf"/>
</dbReference>
<comment type="caution">
    <text evidence="7">The sequence shown here is derived from an EMBL/GenBank/DDBJ whole genome shotgun (WGS) entry which is preliminary data.</text>
</comment>
<dbReference type="InterPro" id="IPR025110">
    <property type="entry name" value="AMP-bd_C"/>
</dbReference>
<keyword evidence="8" id="KW-1185">Reference proteome</keyword>
<evidence type="ECO:0000256" key="3">
    <source>
        <dbReference type="ARBA" id="ARBA00022741"/>
    </source>
</evidence>
<keyword evidence="3" id="KW-0547">Nucleotide-binding</keyword>
<evidence type="ECO:0000256" key="4">
    <source>
        <dbReference type="ARBA" id="ARBA00022840"/>
    </source>
</evidence>
<dbReference type="PANTHER" id="PTHR43605:SF10">
    <property type="entry name" value="ACYL-COA SYNTHETASE MEDIUM CHAIN FAMILY MEMBER 3"/>
    <property type="match status" value="1"/>
</dbReference>
<proteinExistence type="inferred from homology"/>
<reference evidence="7 8" key="1">
    <citation type="journal article" date="2020" name="Microorganisms">
        <title>Osmotic Adaptation and Compatible Solute Biosynthesis of Phototrophic Bacteria as Revealed from Genome Analyses.</title>
        <authorList>
            <person name="Imhoff J.F."/>
            <person name="Rahn T."/>
            <person name="Kunzel S."/>
            <person name="Keller A."/>
            <person name="Neulinger S.C."/>
        </authorList>
    </citation>
    <scope>NUCLEOTIDE SEQUENCE [LARGE SCALE GENOMIC DNA]</scope>
    <source>
        <strain evidence="7 8">DSM 9895</strain>
    </source>
</reference>
<dbReference type="PROSITE" id="PS00455">
    <property type="entry name" value="AMP_BINDING"/>
    <property type="match status" value="1"/>
</dbReference>
<dbReference type="Gene3D" id="3.40.50.12780">
    <property type="entry name" value="N-terminal domain of ligase-like"/>
    <property type="match status" value="1"/>
</dbReference>
<dbReference type="Proteomes" id="UP001296873">
    <property type="component" value="Unassembled WGS sequence"/>
</dbReference>
<evidence type="ECO:0000313" key="8">
    <source>
        <dbReference type="Proteomes" id="UP001296873"/>
    </source>
</evidence>
<accession>A0ABS1DFP9</accession>
<dbReference type="InterPro" id="IPR000873">
    <property type="entry name" value="AMP-dep_synth/lig_dom"/>
</dbReference>
<dbReference type="InterPro" id="IPR049515">
    <property type="entry name" value="MACS_put"/>
</dbReference>
<feature type="domain" description="AMP-dependent synthetase/ligase" evidence="5">
    <location>
        <begin position="31"/>
        <end position="398"/>
    </location>
</feature>
<evidence type="ECO:0000256" key="1">
    <source>
        <dbReference type="ARBA" id="ARBA00006432"/>
    </source>
</evidence>
<evidence type="ECO:0000313" key="7">
    <source>
        <dbReference type="EMBL" id="MBK1669059.1"/>
    </source>
</evidence>
<comment type="similarity">
    <text evidence="1">Belongs to the ATP-dependent AMP-binding enzyme family.</text>
</comment>
<keyword evidence="2" id="KW-0436">Ligase</keyword>
<evidence type="ECO:0000256" key="2">
    <source>
        <dbReference type="ARBA" id="ARBA00022598"/>
    </source>
</evidence>